<evidence type="ECO:0000256" key="1">
    <source>
        <dbReference type="SAM" id="Phobius"/>
    </source>
</evidence>
<dbReference type="AlphaFoldDB" id="A0A506PHZ0"/>
<dbReference type="RefSeq" id="WP_140990415.1">
    <property type="nucleotide sequence ID" value="NZ_VHIQ01000004.1"/>
</dbReference>
<name>A0A506PHZ0_9FLAO</name>
<keyword evidence="1" id="KW-1133">Transmembrane helix</keyword>
<keyword evidence="3" id="KW-1185">Reference proteome</keyword>
<comment type="caution">
    <text evidence="2">The sequence shown here is derived from an EMBL/GenBank/DDBJ whole genome shotgun (WGS) entry which is preliminary data.</text>
</comment>
<sequence>MKNLIPEYKNLILFDGVCNLCNSSVQFIIKRDKENIFLFTPLQGETAKQILEHYKINTQEIDSIILYQPNKGVYFKSTAALKIASKLGFPVNIAVVFMIIPTFIRNWIYDLIAKYRYKWFGKKDQCMIPTKELQEKFMP</sequence>
<protein>
    <submittedName>
        <fullName evidence="2">DUF393 domain-containing protein</fullName>
    </submittedName>
</protein>
<feature type="transmembrane region" description="Helical" evidence="1">
    <location>
        <begin position="87"/>
        <end position="108"/>
    </location>
</feature>
<keyword evidence="1" id="KW-0472">Membrane</keyword>
<accession>A0A506PHZ0</accession>
<evidence type="ECO:0000313" key="3">
    <source>
        <dbReference type="Proteomes" id="UP000317332"/>
    </source>
</evidence>
<dbReference type="InterPro" id="IPR052927">
    <property type="entry name" value="DCC_oxidoreductase"/>
</dbReference>
<dbReference type="Proteomes" id="UP000317332">
    <property type="component" value="Unassembled WGS sequence"/>
</dbReference>
<organism evidence="2 3">
    <name type="scientific">Paucihalobacter ruber</name>
    <dbReference type="NCBI Taxonomy" id="2567861"/>
    <lineage>
        <taxon>Bacteria</taxon>
        <taxon>Pseudomonadati</taxon>
        <taxon>Bacteroidota</taxon>
        <taxon>Flavobacteriia</taxon>
        <taxon>Flavobacteriales</taxon>
        <taxon>Flavobacteriaceae</taxon>
        <taxon>Paucihalobacter</taxon>
    </lineage>
</organism>
<evidence type="ECO:0000313" key="2">
    <source>
        <dbReference type="EMBL" id="TPV33453.1"/>
    </source>
</evidence>
<dbReference type="PANTHER" id="PTHR33639">
    <property type="entry name" value="THIOL-DISULFIDE OXIDOREDUCTASE DCC"/>
    <property type="match status" value="1"/>
</dbReference>
<dbReference type="PANTHER" id="PTHR33639:SF2">
    <property type="entry name" value="DUF393 DOMAIN-CONTAINING PROTEIN"/>
    <property type="match status" value="1"/>
</dbReference>
<keyword evidence="1" id="KW-0812">Transmembrane</keyword>
<proteinExistence type="predicted"/>
<dbReference type="EMBL" id="VHIQ01000004">
    <property type="protein sequence ID" value="TPV33453.1"/>
    <property type="molecule type" value="Genomic_DNA"/>
</dbReference>
<reference evidence="2 3" key="1">
    <citation type="submission" date="2019-06" db="EMBL/GenBank/DDBJ databases">
        <title>Flavobacteriaceae Paucihalobacterium erythroidium CWB-1, complete genome.</title>
        <authorList>
            <person name="Wu S."/>
        </authorList>
    </citation>
    <scope>NUCLEOTIDE SEQUENCE [LARGE SCALE GENOMIC DNA]</scope>
    <source>
        <strain evidence="2 3">CWB-1</strain>
    </source>
</reference>
<dbReference type="GO" id="GO:0015035">
    <property type="term" value="F:protein-disulfide reductase activity"/>
    <property type="evidence" value="ECO:0007669"/>
    <property type="project" value="InterPro"/>
</dbReference>
<gene>
    <name evidence="2" type="ORF">FJ651_10230</name>
</gene>
<dbReference type="Pfam" id="PF04134">
    <property type="entry name" value="DCC1-like"/>
    <property type="match status" value="1"/>
</dbReference>
<dbReference type="InterPro" id="IPR007263">
    <property type="entry name" value="DCC1-like"/>
</dbReference>
<dbReference type="OrthoDB" id="9785438at2"/>